<feature type="repeat" description="Solcar" evidence="6">
    <location>
        <begin position="205"/>
        <end position="302"/>
    </location>
</feature>
<dbReference type="GeneID" id="16075643"/>
<keyword evidence="3 6" id="KW-0812">Transmembrane</keyword>
<dbReference type="InParanoid" id="F2U6S8"/>
<dbReference type="Pfam" id="PF00153">
    <property type="entry name" value="Mito_carr"/>
    <property type="match status" value="3"/>
</dbReference>
<dbReference type="PROSITE" id="PS50920">
    <property type="entry name" value="SOLCAR"/>
    <property type="match status" value="3"/>
</dbReference>
<comment type="subcellular location">
    <subcellularLocation>
        <location evidence="1">Membrane</location>
        <topology evidence="1">Multi-pass membrane protein</topology>
    </subcellularLocation>
</comment>
<evidence type="ECO:0000313" key="9">
    <source>
        <dbReference type="Proteomes" id="UP000007799"/>
    </source>
</evidence>
<dbReference type="OrthoDB" id="18574at2759"/>
<proteinExistence type="inferred from homology"/>
<evidence type="ECO:0000256" key="5">
    <source>
        <dbReference type="ARBA" id="ARBA00023136"/>
    </source>
</evidence>
<dbReference type="Gene3D" id="1.50.40.10">
    <property type="entry name" value="Mitochondrial carrier domain"/>
    <property type="match status" value="1"/>
</dbReference>
<dbReference type="EMBL" id="GL832963">
    <property type="protein sequence ID" value="EGD83560.1"/>
    <property type="molecule type" value="Genomic_DNA"/>
</dbReference>
<dbReference type="InterPro" id="IPR018108">
    <property type="entry name" value="MCP_transmembrane"/>
</dbReference>
<protein>
    <submittedName>
        <fullName evidence="8">Uncharacterized protein</fullName>
    </submittedName>
</protein>
<dbReference type="GO" id="GO:0055085">
    <property type="term" value="P:transmembrane transport"/>
    <property type="evidence" value="ECO:0007669"/>
    <property type="project" value="InterPro"/>
</dbReference>
<dbReference type="PRINTS" id="PR00926">
    <property type="entry name" value="MITOCARRIER"/>
</dbReference>
<keyword evidence="4" id="KW-0677">Repeat</keyword>
<evidence type="ECO:0000256" key="7">
    <source>
        <dbReference type="RuleBase" id="RU000488"/>
    </source>
</evidence>
<dbReference type="FunCoup" id="F2U6S8">
    <property type="interactions" value="726"/>
</dbReference>
<evidence type="ECO:0000256" key="4">
    <source>
        <dbReference type="ARBA" id="ARBA00022737"/>
    </source>
</evidence>
<sequence>MDHATASAVAGGAAGAISRFVVTPFDVVKIRLQLQVEEVSHSSLGRYRSLQHCVRDMYKHEGMASFWKGHTASQLLSISYAAVQFPVFEGVRDMLTTEQQRLSKEGDVRANFVAGSAAATVATVCTYPLDIVRTRMVSQGEPKVYRHVLHSLTSMIQHEGIGSLYRGLAPTLVAVIPYIGTSFSVYIGAKRALAALSHDGQRNISSTFEKALAGAISGVVSKTLVHPIDIVKKRFQVMDFGHARDKFGFGATVRYESSWHGLVSILRQEGVRGLFKGLTPSLVKAVPSSIITFLVYDSLRQLLIHSEL</sequence>
<evidence type="ECO:0000256" key="1">
    <source>
        <dbReference type="ARBA" id="ARBA00004141"/>
    </source>
</evidence>
<dbReference type="SUPFAM" id="SSF103506">
    <property type="entry name" value="Mitochondrial carrier"/>
    <property type="match status" value="1"/>
</dbReference>
<evidence type="ECO:0000256" key="6">
    <source>
        <dbReference type="PROSITE-ProRule" id="PRU00282"/>
    </source>
</evidence>
<dbReference type="InterPro" id="IPR002067">
    <property type="entry name" value="MCP"/>
</dbReference>
<keyword evidence="5 6" id="KW-0472">Membrane</keyword>
<dbReference type="GO" id="GO:0016020">
    <property type="term" value="C:membrane"/>
    <property type="evidence" value="ECO:0007669"/>
    <property type="project" value="UniProtKB-SubCell"/>
</dbReference>
<dbReference type="PANTHER" id="PTHR24089">
    <property type="entry name" value="SOLUTE CARRIER FAMILY 25"/>
    <property type="match status" value="1"/>
</dbReference>
<dbReference type="InterPro" id="IPR023395">
    <property type="entry name" value="MCP_dom_sf"/>
</dbReference>
<keyword evidence="2 7" id="KW-0813">Transport</keyword>
<name>F2U6S8_SALR5</name>
<dbReference type="AlphaFoldDB" id="F2U6S8"/>
<evidence type="ECO:0000256" key="2">
    <source>
        <dbReference type="ARBA" id="ARBA00022448"/>
    </source>
</evidence>
<dbReference type="eggNOG" id="KOG0752">
    <property type="taxonomic scope" value="Eukaryota"/>
</dbReference>
<dbReference type="Proteomes" id="UP000007799">
    <property type="component" value="Unassembled WGS sequence"/>
</dbReference>
<dbReference type="RefSeq" id="XP_004995064.1">
    <property type="nucleotide sequence ID" value="XM_004995007.1"/>
</dbReference>
<feature type="repeat" description="Solcar" evidence="6">
    <location>
        <begin position="106"/>
        <end position="192"/>
    </location>
</feature>
<evidence type="ECO:0000313" key="8">
    <source>
        <dbReference type="EMBL" id="EGD83560.1"/>
    </source>
</evidence>
<keyword evidence="9" id="KW-1185">Reference proteome</keyword>
<evidence type="ECO:0000256" key="3">
    <source>
        <dbReference type="ARBA" id="ARBA00022692"/>
    </source>
</evidence>
<organism evidence="9">
    <name type="scientific">Salpingoeca rosetta (strain ATCC 50818 / BSB-021)</name>
    <dbReference type="NCBI Taxonomy" id="946362"/>
    <lineage>
        <taxon>Eukaryota</taxon>
        <taxon>Choanoflagellata</taxon>
        <taxon>Craspedida</taxon>
        <taxon>Salpingoecidae</taxon>
        <taxon>Salpingoeca</taxon>
    </lineage>
</organism>
<gene>
    <name evidence="8" type="ORF">PTSG_04165</name>
</gene>
<dbReference type="STRING" id="946362.F2U6S8"/>
<dbReference type="KEGG" id="sre:PTSG_04165"/>
<comment type="similarity">
    <text evidence="7">Belongs to the mitochondrial carrier (TC 2.A.29) family.</text>
</comment>
<feature type="repeat" description="Solcar" evidence="6">
    <location>
        <begin position="2"/>
        <end position="94"/>
    </location>
</feature>
<dbReference type="OMA" id="MYVCYGA"/>
<accession>F2U6S8</accession>
<reference evidence="8" key="1">
    <citation type="submission" date="2009-08" db="EMBL/GenBank/DDBJ databases">
        <title>Annotation of Salpingoeca rosetta.</title>
        <authorList>
            <consortium name="The Broad Institute Genome Sequencing Platform"/>
            <person name="Russ C."/>
            <person name="Cuomo C."/>
            <person name="Burger G."/>
            <person name="Gray M.W."/>
            <person name="Holland P.W.H."/>
            <person name="King N."/>
            <person name="Lang F.B.F."/>
            <person name="Roger A.J."/>
            <person name="Ruiz-Trillo I."/>
            <person name="Young S.K."/>
            <person name="Zeng Q."/>
            <person name="Gargeya S."/>
            <person name="Alvarado L."/>
            <person name="Berlin A."/>
            <person name="Chapman S.B."/>
            <person name="Chen Z."/>
            <person name="Freedman E."/>
            <person name="Gellesch M."/>
            <person name="Goldberg J."/>
            <person name="Griggs A."/>
            <person name="Gujja S."/>
            <person name="Heilman E."/>
            <person name="Heiman D."/>
            <person name="Howarth C."/>
            <person name="Mehta T."/>
            <person name="Neiman D."/>
            <person name="Pearson M."/>
            <person name="Roberts A."/>
            <person name="Saif S."/>
            <person name="Shea T."/>
            <person name="Shenoy N."/>
            <person name="Sisk P."/>
            <person name="Stolte C."/>
            <person name="Sykes S."/>
            <person name="White J."/>
            <person name="Yandava C."/>
            <person name="Haas B."/>
            <person name="Nusbaum C."/>
            <person name="Birren B."/>
        </authorList>
    </citation>
    <scope>NUCLEOTIDE SEQUENCE [LARGE SCALE GENOMIC DNA]</scope>
    <source>
        <strain evidence="8">ATCC 50818</strain>
    </source>
</reference>